<dbReference type="InterPro" id="IPR027417">
    <property type="entry name" value="P-loop_NTPase"/>
</dbReference>
<dbReference type="GO" id="GO:0003746">
    <property type="term" value="F:translation elongation factor activity"/>
    <property type="evidence" value="ECO:0007669"/>
    <property type="project" value="TreeGrafter"/>
</dbReference>
<evidence type="ECO:0000259" key="5">
    <source>
        <dbReference type="PROSITE" id="PS51722"/>
    </source>
</evidence>
<dbReference type="SUPFAM" id="SSF50465">
    <property type="entry name" value="EF-Tu/eEF-1alpha/eIF2-gamma C-terminal domain"/>
    <property type="match status" value="1"/>
</dbReference>
<proteinExistence type="inferred from homology"/>
<sequence>MFGCRGYTITTECIKTAIRFQLTSCMPLTKKKRGLHFLNLSLYQLHVGPGEGRDTREPGRKIKIMEHLVSMFGPDEDESTSASNTEHPQSSECVKCSQTAKNMVAEMPSALPPEEEEGNVEYKLKLVNPSEFRIEHLVTQMKWRLEEGHGEAIYEIGVEDSGFLAGLTDDDLEASLSTLHRMAERLGASLEVLREKVVEEDASGNRKRALEVLVRKVPDDQQFIDLKLAVLGNVDVGKSTLLGVLTQGELDNGRGRARLNLFRHLHEIQSGRTSSISYEILGFDGNGQVVNYSACGSVEEICEKSSKLVTLIDLAGHHKYLKTTIFGLTGNCPDFAMLVVSANTGIVGTTKEHLGYALALNVPVFVIVNKVDMCRPAVLERTLQQLEQILKSPGVKRIPIRIENSDDAITAAGSLDSRKITPIFMVSCVTGKNLDLLKQFLNILPPVTPNSERERLAQDTTEFQIDELFSVPDVGPVVGGIIQRGSIREGDHLLLGPCDNGNFMEVKVKTVHRNRLPCRLIQAGQAACVALADIGRDMLRKGMVLVSLDSSPSCCKEFEADVYVLFHNKSITVGFQTTIHIGTVCQTAVITHIDRPHIKTNEKARVTFTFKFKPEYLRVGSRLLFRDGRSKGMGEVTKINPYEEVNR</sequence>
<dbReference type="GO" id="GO:0005525">
    <property type="term" value="F:GTP binding"/>
    <property type="evidence" value="ECO:0007669"/>
    <property type="project" value="UniProtKB-KW"/>
</dbReference>
<name>A0AAV4EJ54_9GAST</name>
<dbReference type="CDD" id="cd03708">
    <property type="entry name" value="GTPBP_III"/>
    <property type="match status" value="1"/>
</dbReference>
<dbReference type="Gene3D" id="2.40.30.10">
    <property type="entry name" value="Translation factors"/>
    <property type="match status" value="2"/>
</dbReference>
<dbReference type="InterPro" id="IPR009000">
    <property type="entry name" value="Transl_B-barrel_sf"/>
</dbReference>
<evidence type="ECO:0000256" key="1">
    <source>
        <dbReference type="ARBA" id="ARBA00007249"/>
    </source>
</evidence>
<feature type="compositionally biased region" description="Polar residues" evidence="4">
    <location>
        <begin position="80"/>
        <end position="92"/>
    </location>
</feature>
<dbReference type="GO" id="GO:0003924">
    <property type="term" value="F:GTPase activity"/>
    <property type="evidence" value="ECO:0007669"/>
    <property type="project" value="InterPro"/>
</dbReference>
<dbReference type="CDD" id="cd04165">
    <property type="entry name" value="GTPBP1_like"/>
    <property type="match status" value="1"/>
</dbReference>
<dbReference type="AlphaFoldDB" id="A0AAV4EJ54"/>
<protein>
    <submittedName>
        <fullName evidence="6">GTP-binding protein 1</fullName>
    </submittedName>
</protein>
<dbReference type="FunFam" id="2.40.30.10:FF:000014">
    <property type="entry name" value="Probable GTP-binding protein 1"/>
    <property type="match status" value="1"/>
</dbReference>
<evidence type="ECO:0000313" key="6">
    <source>
        <dbReference type="EMBL" id="GFR60859.1"/>
    </source>
</evidence>
<dbReference type="Pfam" id="PF00009">
    <property type="entry name" value="GTP_EFTU"/>
    <property type="match status" value="1"/>
</dbReference>
<dbReference type="InterPro" id="IPR000795">
    <property type="entry name" value="T_Tr_GTP-bd_dom"/>
</dbReference>
<dbReference type="InterPro" id="IPR050055">
    <property type="entry name" value="EF-Tu_GTPase"/>
</dbReference>
<evidence type="ECO:0000256" key="3">
    <source>
        <dbReference type="ARBA" id="ARBA00023134"/>
    </source>
</evidence>
<dbReference type="FunFam" id="3.40.50.300:FF:000091">
    <property type="entry name" value="Probable GTP-binding protein 1"/>
    <property type="match status" value="1"/>
</dbReference>
<gene>
    <name evidence="6" type="ORF">ElyMa_001834000</name>
</gene>
<keyword evidence="7" id="KW-1185">Reference proteome</keyword>
<keyword evidence="2" id="KW-0547">Nucleotide-binding</keyword>
<comment type="caution">
    <text evidence="6">The sequence shown here is derived from an EMBL/GenBank/DDBJ whole genome shotgun (WGS) entry which is preliminary data.</text>
</comment>
<dbReference type="InterPro" id="IPR009001">
    <property type="entry name" value="Transl_elong_EF1A/Init_IF2_C"/>
</dbReference>
<dbReference type="CDD" id="cd03694">
    <property type="entry name" value="GTPBP_II"/>
    <property type="match status" value="1"/>
</dbReference>
<evidence type="ECO:0000313" key="7">
    <source>
        <dbReference type="Proteomes" id="UP000762676"/>
    </source>
</evidence>
<organism evidence="6 7">
    <name type="scientific">Elysia marginata</name>
    <dbReference type="NCBI Taxonomy" id="1093978"/>
    <lineage>
        <taxon>Eukaryota</taxon>
        <taxon>Metazoa</taxon>
        <taxon>Spiralia</taxon>
        <taxon>Lophotrochozoa</taxon>
        <taxon>Mollusca</taxon>
        <taxon>Gastropoda</taxon>
        <taxon>Heterobranchia</taxon>
        <taxon>Euthyneura</taxon>
        <taxon>Panpulmonata</taxon>
        <taxon>Sacoglossa</taxon>
        <taxon>Placobranchoidea</taxon>
        <taxon>Plakobranchidae</taxon>
        <taxon>Elysia</taxon>
    </lineage>
</organism>
<dbReference type="PROSITE" id="PS51722">
    <property type="entry name" value="G_TR_2"/>
    <property type="match status" value="1"/>
</dbReference>
<evidence type="ECO:0000256" key="4">
    <source>
        <dbReference type="SAM" id="MobiDB-lite"/>
    </source>
</evidence>
<dbReference type="InterPro" id="IPR035531">
    <property type="entry name" value="GTPBP1-like"/>
</dbReference>
<accession>A0AAV4EJ54</accession>
<dbReference type="SUPFAM" id="SSF52540">
    <property type="entry name" value="P-loop containing nucleoside triphosphate hydrolases"/>
    <property type="match status" value="1"/>
</dbReference>
<feature type="region of interest" description="Disordered" evidence="4">
    <location>
        <begin position="73"/>
        <end position="92"/>
    </location>
</feature>
<reference evidence="6 7" key="1">
    <citation type="journal article" date="2021" name="Elife">
        <title>Chloroplast acquisition without the gene transfer in kleptoplastic sea slugs, Plakobranchus ocellatus.</title>
        <authorList>
            <person name="Maeda T."/>
            <person name="Takahashi S."/>
            <person name="Yoshida T."/>
            <person name="Shimamura S."/>
            <person name="Takaki Y."/>
            <person name="Nagai Y."/>
            <person name="Toyoda A."/>
            <person name="Suzuki Y."/>
            <person name="Arimoto A."/>
            <person name="Ishii H."/>
            <person name="Satoh N."/>
            <person name="Nishiyama T."/>
            <person name="Hasebe M."/>
            <person name="Maruyama T."/>
            <person name="Minagawa J."/>
            <person name="Obokata J."/>
            <person name="Shigenobu S."/>
        </authorList>
    </citation>
    <scope>NUCLEOTIDE SEQUENCE [LARGE SCALE GENOMIC DNA]</scope>
</reference>
<dbReference type="SUPFAM" id="SSF50447">
    <property type="entry name" value="Translation proteins"/>
    <property type="match status" value="1"/>
</dbReference>
<evidence type="ECO:0000256" key="2">
    <source>
        <dbReference type="ARBA" id="ARBA00022741"/>
    </source>
</evidence>
<feature type="domain" description="Tr-type G" evidence="5">
    <location>
        <begin position="223"/>
        <end position="450"/>
    </location>
</feature>
<keyword evidence="3" id="KW-0342">GTP-binding</keyword>
<dbReference type="PANTHER" id="PTHR43721">
    <property type="entry name" value="ELONGATION FACTOR TU-RELATED"/>
    <property type="match status" value="1"/>
</dbReference>
<dbReference type="Gene3D" id="3.40.50.300">
    <property type="entry name" value="P-loop containing nucleotide triphosphate hydrolases"/>
    <property type="match status" value="1"/>
</dbReference>
<dbReference type="PANTHER" id="PTHR43721:SF3">
    <property type="entry name" value="GTP-BINDING PROTEIN 2"/>
    <property type="match status" value="1"/>
</dbReference>
<dbReference type="EMBL" id="BMAT01003693">
    <property type="protein sequence ID" value="GFR60859.1"/>
    <property type="molecule type" value="Genomic_DNA"/>
</dbReference>
<dbReference type="Proteomes" id="UP000762676">
    <property type="component" value="Unassembled WGS sequence"/>
</dbReference>
<comment type="similarity">
    <text evidence="1">Belongs to the TRAFAC class translation factor GTPase superfamily. Classic translation factor GTPase family. EF-Tu/EF-1A subfamily.</text>
</comment>